<evidence type="ECO:0000256" key="11">
    <source>
        <dbReference type="ARBA" id="ARBA00023049"/>
    </source>
</evidence>
<protein>
    <recommendedName>
        <fullName evidence="4">COP9 signalosome complex subunit 5</fullName>
    </recommendedName>
</protein>
<dbReference type="GO" id="GO:0008237">
    <property type="term" value="F:metallopeptidase activity"/>
    <property type="evidence" value="ECO:0007669"/>
    <property type="project" value="UniProtKB-KW"/>
</dbReference>
<evidence type="ECO:0000256" key="5">
    <source>
        <dbReference type="ARBA" id="ARBA00022490"/>
    </source>
</evidence>
<proteinExistence type="inferred from homology"/>
<keyword evidence="11" id="KW-0482">Metalloprotease</keyword>
<dbReference type="Gene3D" id="3.40.140.10">
    <property type="entry name" value="Cytidine Deaminase, domain 2"/>
    <property type="match status" value="1"/>
</dbReference>
<comment type="similarity">
    <text evidence="3">Belongs to the peptidase M67A family. CSN5 subfamily.</text>
</comment>
<comment type="subcellular location">
    <subcellularLocation>
        <location evidence="2">Cytoplasm</location>
    </subcellularLocation>
    <subcellularLocation>
        <location evidence="1">Nucleus</location>
    </subcellularLocation>
</comment>
<evidence type="ECO:0000313" key="14">
    <source>
        <dbReference type="Proteomes" id="UP000887572"/>
    </source>
</evidence>
<evidence type="ECO:0000256" key="9">
    <source>
        <dbReference type="ARBA" id="ARBA00022801"/>
    </source>
</evidence>
<dbReference type="FunFam" id="3.40.140.10:FF:000203">
    <property type="entry name" value="COP9 signalosome complex subunit 5"/>
    <property type="match status" value="1"/>
</dbReference>
<feature type="region of interest" description="Disordered" evidence="13">
    <location>
        <begin position="184"/>
        <end position="214"/>
    </location>
</feature>
<dbReference type="GO" id="GO:0046872">
    <property type="term" value="F:metal ion binding"/>
    <property type="evidence" value="ECO:0007669"/>
    <property type="project" value="UniProtKB-KW"/>
</dbReference>
<evidence type="ECO:0000256" key="3">
    <source>
        <dbReference type="ARBA" id="ARBA00006008"/>
    </source>
</evidence>
<keyword evidence="10" id="KW-0862">Zinc</keyword>
<keyword evidence="9" id="KW-0378">Hydrolase</keyword>
<name>A0A914I1B9_GLORO</name>
<evidence type="ECO:0000256" key="13">
    <source>
        <dbReference type="SAM" id="MobiDB-lite"/>
    </source>
</evidence>
<evidence type="ECO:0000313" key="15">
    <source>
        <dbReference type="WBParaSite" id="Gr19_v10_g638.t2"/>
    </source>
</evidence>
<keyword evidence="12" id="KW-0539">Nucleus</keyword>
<dbReference type="GO" id="GO:0005737">
    <property type="term" value="C:cytoplasm"/>
    <property type="evidence" value="ECO:0007669"/>
    <property type="project" value="UniProtKB-SubCell"/>
</dbReference>
<evidence type="ECO:0000256" key="1">
    <source>
        <dbReference type="ARBA" id="ARBA00004123"/>
    </source>
</evidence>
<dbReference type="Proteomes" id="UP000887572">
    <property type="component" value="Unplaced"/>
</dbReference>
<keyword evidence="7" id="KW-0479">Metal-binding</keyword>
<dbReference type="GO" id="GO:0008180">
    <property type="term" value="C:COP9 signalosome"/>
    <property type="evidence" value="ECO:0007669"/>
    <property type="project" value="UniProtKB-KW"/>
</dbReference>
<sequence>MHQNLLFAVLKTIEANPEKWTTDGCSNSKIQSPVYNSSAIARSWMESRDRLALAGADDARQSRENSNSTQIHYQIVCPSPQKMAKQMERAVVKFKPVNAHQEQQPPFVAIVIDPIRTISAGKVAIGASRIYPKGYKPPDESPSEYQTIPLNKIEDFGVHYSVLCGLPTAKFHRLHVYENCTNSTRQPAQKDGQADAARGRQVQAGQRAPGTTEMKQLNTEVLKQQQNQMLPMKQLNTEDLKQQQNQMLPMKQLNTEDLKQQQNQMLPVPFSSRCLPTAEMKQLNTEDLKQQQNQMLPVPFSSRCLPTAEMKQLNTEDLKQQQNQM</sequence>
<accession>A0A914I1B9</accession>
<keyword evidence="5" id="KW-0963">Cytoplasm</keyword>
<evidence type="ECO:0000256" key="4">
    <source>
        <dbReference type="ARBA" id="ARBA00014880"/>
    </source>
</evidence>
<evidence type="ECO:0000256" key="7">
    <source>
        <dbReference type="ARBA" id="ARBA00022723"/>
    </source>
</evidence>
<dbReference type="WBParaSite" id="Gr19_v10_g638.t2">
    <property type="protein sequence ID" value="Gr19_v10_g638.t2"/>
    <property type="gene ID" value="Gr19_v10_g638"/>
</dbReference>
<organism evidence="14 15">
    <name type="scientific">Globodera rostochiensis</name>
    <name type="common">Golden nematode worm</name>
    <name type="synonym">Heterodera rostochiensis</name>
    <dbReference type="NCBI Taxonomy" id="31243"/>
    <lineage>
        <taxon>Eukaryota</taxon>
        <taxon>Metazoa</taxon>
        <taxon>Ecdysozoa</taxon>
        <taxon>Nematoda</taxon>
        <taxon>Chromadorea</taxon>
        <taxon>Rhabditida</taxon>
        <taxon>Tylenchina</taxon>
        <taxon>Tylenchomorpha</taxon>
        <taxon>Tylenchoidea</taxon>
        <taxon>Heteroderidae</taxon>
        <taxon>Heteroderinae</taxon>
        <taxon>Globodera</taxon>
    </lineage>
</organism>
<dbReference type="AlphaFoldDB" id="A0A914I1B9"/>
<keyword evidence="14" id="KW-1185">Reference proteome</keyword>
<keyword evidence="6" id="KW-0645">Protease</keyword>
<dbReference type="GO" id="GO:0006508">
    <property type="term" value="P:proteolysis"/>
    <property type="evidence" value="ECO:0007669"/>
    <property type="project" value="UniProtKB-KW"/>
</dbReference>
<evidence type="ECO:0000256" key="10">
    <source>
        <dbReference type="ARBA" id="ARBA00022833"/>
    </source>
</evidence>
<evidence type="ECO:0000256" key="2">
    <source>
        <dbReference type="ARBA" id="ARBA00004496"/>
    </source>
</evidence>
<evidence type="ECO:0000256" key="6">
    <source>
        <dbReference type="ARBA" id="ARBA00022670"/>
    </source>
</evidence>
<reference evidence="15" key="1">
    <citation type="submission" date="2022-11" db="UniProtKB">
        <authorList>
            <consortium name="WormBaseParasite"/>
        </authorList>
    </citation>
    <scope>IDENTIFICATION</scope>
</reference>
<evidence type="ECO:0000256" key="12">
    <source>
        <dbReference type="ARBA" id="ARBA00023242"/>
    </source>
</evidence>
<evidence type="ECO:0000256" key="8">
    <source>
        <dbReference type="ARBA" id="ARBA00022790"/>
    </source>
</evidence>
<keyword evidence="8" id="KW-0736">Signalosome</keyword>